<evidence type="ECO:0000259" key="7">
    <source>
        <dbReference type="PROSITE" id="PS51007"/>
    </source>
</evidence>
<dbReference type="SUPFAM" id="SSF46626">
    <property type="entry name" value="Cytochrome c"/>
    <property type="match status" value="3"/>
</dbReference>
<dbReference type="PROSITE" id="PS51007">
    <property type="entry name" value="CYTC"/>
    <property type="match status" value="3"/>
</dbReference>
<evidence type="ECO:0000256" key="3">
    <source>
        <dbReference type="ARBA" id="ARBA00022723"/>
    </source>
</evidence>
<dbReference type="AlphaFoldDB" id="A0A4D7YSE8"/>
<dbReference type="InterPro" id="IPR050597">
    <property type="entry name" value="Cytochrome_c_Oxidase_Subunit"/>
</dbReference>
<evidence type="ECO:0000256" key="6">
    <source>
        <dbReference type="PROSITE-ProRule" id="PRU00433"/>
    </source>
</evidence>
<dbReference type="Gene3D" id="1.10.760.10">
    <property type="entry name" value="Cytochrome c-like domain"/>
    <property type="match status" value="3"/>
</dbReference>
<reference evidence="8 9" key="1">
    <citation type="submission" date="2019-04" db="EMBL/GenBank/DDBJ databases">
        <title>Complete genome sequence of Agrobacterium tumefaciens CFBP7129.</title>
        <authorList>
            <person name="Haryono M."/>
            <person name="Lin Y.-C."/>
            <person name="Lai E.-M."/>
            <person name="Kuo C.-H."/>
        </authorList>
    </citation>
    <scope>NUCLEOTIDE SEQUENCE [LARGE SCALE GENOMIC DNA]</scope>
    <source>
        <strain evidence="8 9">CFBP7129</strain>
        <plasmid evidence="9">patcfbp7129a</plasmid>
    </source>
</reference>
<evidence type="ECO:0000256" key="5">
    <source>
        <dbReference type="ARBA" id="ARBA00023004"/>
    </source>
</evidence>
<dbReference type="InterPro" id="IPR009056">
    <property type="entry name" value="Cyt_c-like_dom"/>
</dbReference>
<evidence type="ECO:0000313" key="8">
    <source>
        <dbReference type="EMBL" id="QCL98018.1"/>
    </source>
</evidence>
<dbReference type="Proteomes" id="UP000298649">
    <property type="component" value="Plasmid pAtCFBP7129a"/>
</dbReference>
<dbReference type="Pfam" id="PF13442">
    <property type="entry name" value="Cytochrome_CBB3"/>
    <property type="match status" value="1"/>
</dbReference>
<sequence length="343" mass="37338">MVGLVVAGGLGALLLVWSGIIGVGASTGHWKATDWFLHWAMRSSVRTAALGTTVPSFTEGMLPMAAGHFEQGCALCHGSPGTPAPASVRNMLPVPPELKDKIPAWTDAELFQIVQHGIRFTGMPAWPVASREDEAWAMVSFLRRYQELTASDYRTLAGYAATRSKKIERLTETCNGCHAPERLAASSLVPRLAGQSLTYMQQALAAYASNARPSGVMAVATEGLSEDERKNLVAIFARQAPSAPMQPMDQSLKDRGERLANHGDPARNIPACLNCHEKDDGNAAIPRLSGQPSAYLVNQLRLFREKRRGGGPYHLLMTRAVEHLEEEDVEPLANYFMGRHPSR</sequence>
<name>A0A4D7YSE8_AGRTU</name>
<keyword evidence="1" id="KW-0813">Transport</keyword>
<feature type="domain" description="Cytochrome c" evidence="7">
    <location>
        <begin position="251"/>
        <end position="340"/>
    </location>
</feature>
<dbReference type="InterPro" id="IPR036909">
    <property type="entry name" value="Cyt_c-like_dom_sf"/>
</dbReference>
<dbReference type="PANTHER" id="PTHR33751">
    <property type="entry name" value="CBB3-TYPE CYTOCHROME C OXIDASE SUBUNIT FIXP"/>
    <property type="match status" value="1"/>
</dbReference>
<organism evidence="8 9">
    <name type="scientific">Agrobacterium tumefaciens</name>
    <dbReference type="NCBI Taxonomy" id="358"/>
    <lineage>
        <taxon>Bacteria</taxon>
        <taxon>Pseudomonadati</taxon>
        <taxon>Pseudomonadota</taxon>
        <taxon>Alphaproteobacteria</taxon>
        <taxon>Hyphomicrobiales</taxon>
        <taxon>Rhizobiaceae</taxon>
        <taxon>Rhizobium/Agrobacterium group</taxon>
        <taxon>Agrobacterium</taxon>
        <taxon>Agrobacterium tumefaciens complex</taxon>
    </lineage>
</organism>
<geneLocation type="plasmid" evidence="9">
    <name>patcfbp7129a</name>
</geneLocation>
<dbReference type="EMBL" id="CP039924">
    <property type="protein sequence ID" value="QCL98018.1"/>
    <property type="molecule type" value="Genomic_DNA"/>
</dbReference>
<evidence type="ECO:0000256" key="2">
    <source>
        <dbReference type="ARBA" id="ARBA00022617"/>
    </source>
</evidence>
<feature type="domain" description="Cytochrome c" evidence="7">
    <location>
        <begin position="60"/>
        <end position="146"/>
    </location>
</feature>
<dbReference type="GO" id="GO:0046872">
    <property type="term" value="F:metal ion binding"/>
    <property type="evidence" value="ECO:0007669"/>
    <property type="project" value="UniProtKB-KW"/>
</dbReference>
<proteinExistence type="predicted"/>
<keyword evidence="3 6" id="KW-0479">Metal-binding</keyword>
<dbReference type="GO" id="GO:0009055">
    <property type="term" value="F:electron transfer activity"/>
    <property type="evidence" value="ECO:0007669"/>
    <property type="project" value="InterPro"/>
</dbReference>
<dbReference type="GO" id="GO:0020037">
    <property type="term" value="F:heme binding"/>
    <property type="evidence" value="ECO:0007669"/>
    <property type="project" value="InterPro"/>
</dbReference>
<evidence type="ECO:0000256" key="4">
    <source>
        <dbReference type="ARBA" id="ARBA00022982"/>
    </source>
</evidence>
<keyword evidence="2 6" id="KW-0349">Heme</keyword>
<feature type="domain" description="Cytochrome c" evidence="7">
    <location>
        <begin position="159"/>
        <end position="240"/>
    </location>
</feature>
<evidence type="ECO:0000256" key="1">
    <source>
        <dbReference type="ARBA" id="ARBA00022448"/>
    </source>
</evidence>
<gene>
    <name evidence="8" type="ORF">CFBP7129_27000</name>
</gene>
<dbReference type="PANTHER" id="PTHR33751:SF9">
    <property type="entry name" value="CYTOCHROME C4"/>
    <property type="match status" value="1"/>
</dbReference>
<keyword evidence="8" id="KW-0614">Plasmid</keyword>
<keyword evidence="5 6" id="KW-0408">Iron</keyword>
<accession>A0A4D7YSE8</accession>
<protein>
    <submittedName>
        <fullName evidence="8">Cytochrome C</fullName>
    </submittedName>
</protein>
<evidence type="ECO:0000313" key="9">
    <source>
        <dbReference type="Proteomes" id="UP000298649"/>
    </source>
</evidence>
<keyword evidence="4" id="KW-0249">Electron transport</keyword>